<evidence type="ECO:0000313" key="2">
    <source>
        <dbReference type="EMBL" id="ADN01951.1"/>
    </source>
</evidence>
<evidence type="ECO:0000313" key="3">
    <source>
        <dbReference type="Proteomes" id="UP000001296"/>
    </source>
</evidence>
<dbReference type="EMBL" id="CP001698">
    <property type="protein sequence ID" value="ADN01951.1"/>
    <property type="molecule type" value="Genomic_DNA"/>
</dbReference>
<reference evidence="2 3" key="2">
    <citation type="journal article" date="2010" name="J. Bacteriol.">
        <title>Genome sequence of the polysaccharide-degrading, thermophilic anaerobe Spirochaeta thermophila DSM 6192.</title>
        <authorList>
            <person name="Angelov A."/>
            <person name="Liebl S."/>
            <person name="Ballschmiter M."/>
            <person name="Bomeke M."/>
            <person name="Lehmann R."/>
            <person name="Liesegang H."/>
            <person name="Daniel R."/>
            <person name="Liebl W."/>
        </authorList>
    </citation>
    <scope>NUCLEOTIDE SEQUENCE [LARGE SCALE GENOMIC DNA]</scope>
    <source>
        <strain evidence="3">ATCC 49972 / DSM 6192 / RI 19.B1</strain>
    </source>
</reference>
<reference key="1">
    <citation type="submission" date="2009-08" db="EMBL/GenBank/DDBJ databases">
        <title>The genome sequence of Spirochaeta thermophila DSM6192.</title>
        <authorList>
            <person name="Angelov A."/>
            <person name="Mientus M."/>
            <person name="Wittenberg S."/>
            <person name="Lehmann R."/>
            <person name="Liesegang H."/>
            <person name="Daniel R."/>
            <person name="Liebl W."/>
        </authorList>
    </citation>
    <scope>NUCLEOTIDE SEQUENCE</scope>
    <source>
        <strain>DSM 6192</strain>
    </source>
</reference>
<gene>
    <name evidence="2" type="ordered locus">STHERM_c10050</name>
</gene>
<dbReference type="HOGENOM" id="CLU_2345284_0_0_12"/>
<sequence>MHSRRHILVVWETLMERRDDPIKELLEPLRSYTFSPSFIDRVMDRVISGRSEAHVWAYLLAWRKPLLAGLAGSLVACMFLFAFSVSPPRQEIDITQMASHQVVISMLEDLF</sequence>
<organism evidence="2 3">
    <name type="scientific">Winmispira thermophila (strain ATCC 49972 / DSM 6192 / RI 19.B1)</name>
    <name type="common">Spirochaeta thermophila</name>
    <dbReference type="NCBI Taxonomy" id="665571"/>
    <lineage>
        <taxon>Bacteria</taxon>
        <taxon>Pseudomonadati</taxon>
        <taxon>Spirochaetota</taxon>
        <taxon>Spirochaetia</taxon>
        <taxon>Winmispirales</taxon>
        <taxon>Winmispiraceae</taxon>
        <taxon>Winmispira</taxon>
    </lineage>
</organism>
<keyword evidence="1" id="KW-0812">Transmembrane</keyword>
<feature type="transmembrane region" description="Helical" evidence="1">
    <location>
        <begin position="66"/>
        <end position="85"/>
    </location>
</feature>
<proteinExistence type="predicted"/>
<keyword evidence="1" id="KW-1133">Transmembrane helix</keyword>
<keyword evidence="1" id="KW-0472">Membrane</keyword>
<name>E0RSG4_WINT6</name>
<dbReference type="Proteomes" id="UP000001296">
    <property type="component" value="Chromosome"/>
</dbReference>
<dbReference type="KEGG" id="sta:STHERM_c10050"/>
<dbReference type="PaxDb" id="665571-STHERM_c10050"/>
<protein>
    <submittedName>
        <fullName evidence="2">Uncharacterized protein</fullName>
    </submittedName>
</protein>
<accession>E0RSG4</accession>
<evidence type="ECO:0000256" key="1">
    <source>
        <dbReference type="SAM" id="Phobius"/>
    </source>
</evidence>
<dbReference type="AlphaFoldDB" id="E0RSG4"/>